<dbReference type="GO" id="GO:0006152">
    <property type="term" value="P:purine nucleoside catabolic process"/>
    <property type="evidence" value="ECO:0007669"/>
    <property type="project" value="TreeGrafter"/>
</dbReference>
<dbReference type="Pfam" id="PF00383">
    <property type="entry name" value="dCMP_cyt_deam_1"/>
    <property type="match status" value="1"/>
</dbReference>
<keyword evidence="4" id="KW-0862">Zinc</keyword>
<evidence type="ECO:0000313" key="7">
    <source>
        <dbReference type="Proteomes" id="UP000016496"/>
    </source>
</evidence>
<keyword evidence="3" id="KW-0378">Hydrolase</keyword>
<dbReference type="RefSeq" id="WP_021645130.1">
    <property type="nucleotide sequence ID" value="NZ_KE993094.1"/>
</dbReference>
<dbReference type="PROSITE" id="PS00903">
    <property type="entry name" value="CYT_DCMP_DEAMINASES_1"/>
    <property type="match status" value="1"/>
</dbReference>
<evidence type="ECO:0000313" key="6">
    <source>
        <dbReference type="EMBL" id="ERI85446.1"/>
    </source>
</evidence>
<evidence type="ECO:0000256" key="2">
    <source>
        <dbReference type="ARBA" id="ARBA00022723"/>
    </source>
</evidence>
<dbReference type="PATRIC" id="fig|1321819.3.peg.1586"/>
<sequence>MTKEELMRKAIELSYENVANGGGPFGAVIATKEGEIIATGVNRVTSLCDPTAHAEVNAIRAAAARLGTFNLSGHVIYTSCEPCPMCLGAIYWARLNKIYYGNTKEDAKNIGFDDSFIYGELAVSAADRKLPSESLLHDEAITAFQKWMVTENKIEY</sequence>
<dbReference type="SUPFAM" id="SSF53927">
    <property type="entry name" value="Cytidine deaminase-like"/>
    <property type="match status" value="1"/>
</dbReference>
<dbReference type="FunFam" id="3.40.140.10:FF:000011">
    <property type="entry name" value="tRNA-specific adenosine deaminase"/>
    <property type="match status" value="1"/>
</dbReference>
<dbReference type="OrthoDB" id="9802676at2"/>
<comment type="similarity">
    <text evidence="1">Belongs to the cytidine and deoxycytidylate deaminase family.</text>
</comment>
<dbReference type="PROSITE" id="PS51747">
    <property type="entry name" value="CYT_DCMP_DEAMINASES_2"/>
    <property type="match status" value="1"/>
</dbReference>
<evidence type="ECO:0000256" key="3">
    <source>
        <dbReference type="ARBA" id="ARBA00022801"/>
    </source>
</evidence>
<evidence type="ECO:0000256" key="4">
    <source>
        <dbReference type="ARBA" id="ARBA00022833"/>
    </source>
</evidence>
<dbReference type="HOGENOM" id="CLU_025810_5_2_10"/>
<keyword evidence="2" id="KW-0479">Metal-binding</keyword>
<dbReference type="Proteomes" id="UP000016496">
    <property type="component" value="Unassembled WGS sequence"/>
</dbReference>
<dbReference type="PANTHER" id="PTHR11079:SF161">
    <property type="entry name" value="CMP_DCMP-TYPE DEAMINASE DOMAIN-CONTAINING PROTEIN"/>
    <property type="match status" value="1"/>
</dbReference>
<dbReference type="GO" id="GO:0047974">
    <property type="term" value="F:guanosine deaminase activity"/>
    <property type="evidence" value="ECO:0007669"/>
    <property type="project" value="TreeGrafter"/>
</dbReference>
<gene>
    <name evidence="6" type="ORF">HMPREF1981_01721</name>
</gene>
<dbReference type="InterPro" id="IPR002125">
    <property type="entry name" value="CMP_dCMP_dom"/>
</dbReference>
<dbReference type="Gene3D" id="3.40.140.10">
    <property type="entry name" value="Cytidine Deaminase, domain 2"/>
    <property type="match status" value="1"/>
</dbReference>
<proteinExistence type="inferred from homology"/>
<dbReference type="CDD" id="cd01285">
    <property type="entry name" value="nucleoside_deaminase"/>
    <property type="match status" value="1"/>
</dbReference>
<dbReference type="GO" id="GO:0008270">
    <property type="term" value="F:zinc ion binding"/>
    <property type="evidence" value="ECO:0007669"/>
    <property type="project" value="InterPro"/>
</dbReference>
<feature type="domain" description="CMP/dCMP-type deaminase" evidence="5">
    <location>
        <begin position="1"/>
        <end position="113"/>
    </location>
</feature>
<protein>
    <submittedName>
        <fullName evidence="6">Guanine deaminase</fullName>
    </submittedName>
</protein>
<dbReference type="PANTHER" id="PTHR11079">
    <property type="entry name" value="CYTOSINE DEAMINASE FAMILY MEMBER"/>
    <property type="match status" value="1"/>
</dbReference>
<reference evidence="6 7" key="1">
    <citation type="submission" date="2013-08" db="EMBL/GenBank/DDBJ databases">
        <authorList>
            <person name="Weinstock G."/>
            <person name="Sodergren E."/>
            <person name="Wylie T."/>
            <person name="Fulton L."/>
            <person name="Fulton R."/>
            <person name="Fronick C."/>
            <person name="O'Laughlin M."/>
            <person name="Godfrey J."/>
            <person name="Miner T."/>
            <person name="Herter B."/>
            <person name="Appelbaum E."/>
            <person name="Cordes M."/>
            <person name="Lek S."/>
            <person name="Wollam A."/>
            <person name="Pepin K.H."/>
            <person name="Palsikar V.B."/>
            <person name="Mitreva M."/>
            <person name="Wilson R.K."/>
        </authorList>
    </citation>
    <scope>NUCLEOTIDE SEQUENCE [LARGE SCALE GENOMIC DNA]</scope>
    <source>
        <strain evidence="6 7">F0041</strain>
    </source>
</reference>
<accession>U2DZR0</accession>
<dbReference type="EMBL" id="AWSV01000090">
    <property type="protein sequence ID" value="ERI85446.1"/>
    <property type="molecule type" value="Genomic_DNA"/>
</dbReference>
<name>U2DZR0_9BACE</name>
<evidence type="ECO:0000256" key="1">
    <source>
        <dbReference type="ARBA" id="ARBA00006576"/>
    </source>
</evidence>
<dbReference type="InterPro" id="IPR016192">
    <property type="entry name" value="APOBEC/CMP_deaminase_Zn-bd"/>
</dbReference>
<comment type="caution">
    <text evidence="6">The sequence shown here is derived from an EMBL/GenBank/DDBJ whole genome shotgun (WGS) entry which is preliminary data.</text>
</comment>
<dbReference type="AlphaFoldDB" id="U2DZR0"/>
<evidence type="ECO:0000259" key="5">
    <source>
        <dbReference type="PROSITE" id="PS51747"/>
    </source>
</evidence>
<organism evidence="6 7">
    <name type="scientific">Bacteroides pyogenes F0041</name>
    <dbReference type="NCBI Taxonomy" id="1321819"/>
    <lineage>
        <taxon>Bacteria</taxon>
        <taxon>Pseudomonadati</taxon>
        <taxon>Bacteroidota</taxon>
        <taxon>Bacteroidia</taxon>
        <taxon>Bacteroidales</taxon>
        <taxon>Bacteroidaceae</taxon>
        <taxon>Bacteroides</taxon>
    </lineage>
</organism>
<dbReference type="InterPro" id="IPR016193">
    <property type="entry name" value="Cytidine_deaminase-like"/>
</dbReference>